<feature type="compositionally biased region" description="Acidic residues" evidence="9">
    <location>
        <begin position="283"/>
        <end position="292"/>
    </location>
</feature>
<reference evidence="11" key="2">
    <citation type="submission" date="2025-09" db="UniProtKB">
        <authorList>
            <consortium name="Ensembl"/>
        </authorList>
    </citation>
    <scope>IDENTIFICATION</scope>
</reference>
<dbReference type="InterPro" id="IPR011333">
    <property type="entry name" value="SKP1/BTB/POZ_sf"/>
</dbReference>
<name>A0A3Q3WDF2_MOLML</name>
<keyword evidence="6" id="KW-0963">Cytoplasm</keyword>
<keyword evidence="4" id="KW-0880">Kelch repeat</keyword>
<dbReference type="STRING" id="94237.ENSMMOP00000012633"/>
<proteinExistence type="inferred from homology"/>
<dbReference type="Proteomes" id="UP000261620">
    <property type="component" value="Unplaced"/>
</dbReference>
<dbReference type="Gene3D" id="3.30.710.10">
    <property type="entry name" value="Potassium Channel Kv1.1, Chain A"/>
    <property type="match status" value="1"/>
</dbReference>
<dbReference type="AlphaFoldDB" id="A0A3Q3WDF2"/>
<reference evidence="11" key="1">
    <citation type="submission" date="2025-08" db="UniProtKB">
        <authorList>
            <consortium name="Ensembl"/>
        </authorList>
    </citation>
    <scope>IDENTIFICATION</scope>
</reference>
<keyword evidence="5" id="KW-0217">Developmental protein</keyword>
<dbReference type="InterPro" id="IPR011705">
    <property type="entry name" value="BACK"/>
</dbReference>
<feature type="region of interest" description="Disordered" evidence="9">
    <location>
        <begin position="262"/>
        <end position="292"/>
    </location>
</feature>
<sequence>MALPIHPMDEPKMYQQTLLQDGLYNLLENDKLIDCVLKIKDKEFPCHRLVLCACSSYFRSILLSDLDESKKREILLEDVEPGVMGLILKYLYTSKINVTEHNVQDIFAVANMYQIPSIFTVCVSFLQKRLSLSNCLAIFRLGLMLDCPRLAISARNYACEHFQLISRDEDFFQLLPSELAAILANDNLSVETEETVFETLMNWVSRDTESRGKELPGLLDCVRLRLVSEDYLKETVEKHKLILSNPELQQKLQLVRDAHAGKMPDVKKSKSKKDDGGASKDGETEDKEDEESLLPGILNDNLRFGMFVRNLILMVNNTGAVAYDPAGNDCFLASISTQIPKNHISLVTKENQIFVAGGLFYDEQNKEGSLCSYFLQYDPVSTDWLGMPPVPSPRFLFGLAEAENSIFVLGGRELKEQEHTLDSVLVYDRQSFKWGESESIPYAVYGHATISHNDVVYVIGGKGDNKSCLKKMCAYDAKRFEWKELAPMNTARSLFGATVHKDKIYVAAGVTDTGLTDSVEVYDIESNKWSGSVALPQERSSLNLVSLAGSLYAVGGFAMMPLEDNDEIVPKEMNDIWRYDETERKWSGILREIQYASGATILGVRLNTLRLTKM</sequence>
<dbReference type="Pfam" id="PF24681">
    <property type="entry name" value="Kelch_KLHDC2_KLHL20_DRC7"/>
    <property type="match status" value="1"/>
</dbReference>
<dbReference type="PIRSF" id="PIRSF037037">
    <property type="entry name" value="Kelch-like_protein_gigaxonin"/>
    <property type="match status" value="1"/>
</dbReference>
<feature type="domain" description="BTB" evidence="10">
    <location>
        <begin position="33"/>
        <end position="100"/>
    </location>
</feature>
<dbReference type="InterPro" id="IPR017096">
    <property type="entry name" value="BTB-kelch_protein"/>
</dbReference>
<feature type="compositionally biased region" description="Basic and acidic residues" evidence="9">
    <location>
        <begin position="262"/>
        <end position="282"/>
    </location>
</feature>
<dbReference type="FunFam" id="3.30.710.10:FF:000006">
    <property type="entry name" value="Kelch repeat and BTB domain-containing 6"/>
    <property type="match status" value="1"/>
</dbReference>
<evidence type="ECO:0000256" key="1">
    <source>
        <dbReference type="ARBA" id="ARBA00004161"/>
    </source>
</evidence>
<dbReference type="PANTHER" id="PTHR24412">
    <property type="entry name" value="KELCH PROTEIN"/>
    <property type="match status" value="1"/>
</dbReference>
<dbReference type="Pfam" id="PF07707">
    <property type="entry name" value="BACK"/>
    <property type="match status" value="1"/>
</dbReference>
<dbReference type="FunFam" id="2.120.10.80:FF:000037">
    <property type="entry name" value="Kelch-like family member 40"/>
    <property type="match status" value="1"/>
</dbReference>
<evidence type="ECO:0000256" key="8">
    <source>
        <dbReference type="ARBA" id="ARBA00022786"/>
    </source>
</evidence>
<dbReference type="PROSITE" id="PS50097">
    <property type="entry name" value="BTB"/>
    <property type="match status" value="1"/>
</dbReference>
<dbReference type="FunFam" id="1.25.40.420:FF:000001">
    <property type="entry name" value="Kelch-like family member 12"/>
    <property type="match status" value="1"/>
</dbReference>
<evidence type="ECO:0000256" key="2">
    <source>
        <dbReference type="ARBA" id="ARBA00004355"/>
    </source>
</evidence>
<dbReference type="Pfam" id="PF00651">
    <property type="entry name" value="BTB"/>
    <property type="match status" value="1"/>
</dbReference>
<dbReference type="SMART" id="SM00612">
    <property type="entry name" value="Kelch"/>
    <property type="match status" value="4"/>
</dbReference>
<comment type="subcellular location">
    <subcellularLocation>
        <location evidence="1">Cytoplasm</location>
        <location evidence="1">Myofibril</location>
        <location evidence="1">Sarcomere</location>
        <location evidence="1">A band</location>
    </subcellularLocation>
    <subcellularLocation>
        <location evidence="2">Cytoplasm</location>
        <location evidence="2">Myofibril</location>
        <location evidence="2">Sarcomere</location>
        <location evidence="2">I band</location>
    </subcellularLocation>
</comment>
<comment type="similarity">
    <text evidence="3">Belongs to the KLHL40 family.</text>
</comment>
<dbReference type="SMART" id="SM00875">
    <property type="entry name" value="BACK"/>
    <property type="match status" value="1"/>
</dbReference>
<dbReference type="GO" id="GO:0048741">
    <property type="term" value="P:skeletal muscle fiber development"/>
    <property type="evidence" value="ECO:0007669"/>
    <property type="project" value="UniProtKB-ARBA"/>
</dbReference>
<evidence type="ECO:0000256" key="9">
    <source>
        <dbReference type="SAM" id="MobiDB-lite"/>
    </source>
</evidence>
<dbReference type="InterPro" id="IPR000210">
    <property type="entry name" value="BTB/POZ_dom"/>
</dbReference>
<evidence type="ECO:0000256" key="3">
    <source>
        <dbReference type="ARBA" id="ARBA00006907"/>
    </source>
</evidence>
<dbReference type="GO" id="GO:0031672">
    <property type="term" value="C:A band"/>
    <property type="evidence" value="ECO:0007669"/>
    <property type="project" value="UniProtKB-SubCell"/>
</dbReference>
<keyword evidence="7" id="KW-0677">Repeat</keyword>
<protein>
    <recommendedName>
        <fullName evidence="10">BTB domain-containing protein</fullName>
    </recommendedName>
</protein>
<dbReference type="OMA" id="RNFACER"/>
<keyword evidence="8" id="KW-0833">Ubl conjugation pathway</keyword>
<evidence type="ECO:0000256" key="6">
    <source>
        <dbReference type="ARBA" id="ARBA00022490"/>
    </source>
</evidence>
<evidence type="ECO:0000256" key="7">
    <source>
        <dbReference type="ARBA" id="ARBA00022737"/>
    </source>
</evidence>
<organism evidence="11 12">
    <name type="scientific">Mola mola</name>
    <name type="common">Ocean sunfish</name>
    <name type="synonym">Tetraodon mola</name>
    <dbReference type="NCBI Taxonomy" id="94237"/>
    <lineage>
        <taxon>Eukaryota</taxon>
        <taxon>Metazoa</taxon>
        <taxon>Chordata</taxon>
        <taxon>Craniata</taxon>
        <taxon>Vertebrata</taxon>
        <taxon>Euteleostomi</taxon>
        <taxon>Actinopterygii</taxon>
        <taxon>Neopterygii</taxon>
        <taxon>Teleostei</taxon>
        <taxon>Neoteleostei</taxon>
        <taxon>Acanthomorphata</taxon>
        <taxon>Eupercaria</taxon>
        <taxon>Tetraodontiformes</taxon>
        <taxon>Molidae</taxon>
        <taxon>Mola</taxon>
    </lineage>
</organism>
<accession>A0A3Q3WDF2</accession>
<dbReference type="SUPFAM" id="SSF54695">
    <property type="entry name" value="POZ domain"/>
    <property type="match status" value="1"/>
</dbReference>
<evidence type="ECO:0000256" key="4">
    <source>
        <dbReference type="ARBA" id="ARBA00022441"/>
    </source>
</evidence>
<dbReference type="SUPFAM" id="SSF117281">
    <property type="entry name" value="Kelch motif"/>
    <property type="match status" value="1"/>
</dbReference>
<evidence type="ECO:0000259" key="10">
    <source>
        <dbReference type="PROSITE" id="PS50097"/>
    </source>
</evidence>
<dbReference type="GO" id="GO:0031674">
    <property type="term" value="C:I band"/>
    <property type="evidence" value="ECO:0007669"/>
    <property type="project" value="UniProtKB-SubCell"/>
</dbReference>
<dbReference type="Gene3D" id="2.120.10.80">
    <property type="entry name" value="Kelch-type beta propeller"/>
    <property type="match status" value="1"/>
</dbReference>
<dbReference type="InterPro" id="IPR006652">
    <property type="entry name" value="Kelch_1"/>
</dbReference>
<dbReference type="Gene3D" id="1.25.40.420">
    <property type="match status" value="1"/>
</dbReference>
<dbReference type="Ensembl" id="ENSMMOT00000012841.1">
    <property type="protein sequence ID" value="ENSMMOP00000012633.1"/>
    <property type="gene ID" value="ENSMMOG00000009706.1"/>
</dbReference>
<keyword evidence="12" id="KW-1185">Reference proteome</keyword>
<evidence type="ECO:0000313" key="11">
    <source>
        <dbReference type="Ensembl" id="ENSMMOP00000012633.1"/>
    </source>
</evidence>
<dbReference type="PANTHER" id="PTHR24412:SF22">
    <property type="entry name" value="KELCH-LIKE PROTEIN 40"/>
    <property type="match status" value="1"/>
</dbReference>
<evidence type="ECO:0000313" key="12">
    <source>
        <dbReference type="Proteomes" id="UP000261620"/>
    </source>
</evidence>
<evidence type="ECO:0000256" key="5">
    <source>
        <dbReference type="ARBA" id="ARBA00022473"/>
    </source>
</evidence>
<dbReference type="InterPro" id="IPR015915">
    <property type="entry name" value="Kelch-typ_b-propeller"/>
</dbReference>
<dbReference type="SMART" id="SM00225">
    <property type="entry name" value="BTB"/>
    <property type="match status" value="1"/>
</dbReference>